<feature type="region of interest" description="Disordered" evidence="1">
    <location>
        <begin position="34"/>
        <end position="91"/>
    </location>
</feature>
<protein>
    <submittedName>
        <fullName evidence="2">Uncharacterized protein</fullName>
    </submittedName>
</protein>
<sequence>MASLCCFRSVTPKLSYPLLTHRYSDKPIISLSHRSPFSLPHPRNPHLRALKTSYGGKVEPHDRSESDLLRKPSSHAAFDGSSSESEEEAVEEKRQWVDWEDQILEDTVPLVGFVRMILHSGK</sequence>
<evidence type="ECO:0000256" key="1">
    <source>
        <dbReference type="SAM" id="MobiDB-lite"/>
    </source>
</evidence>
<accession>W1NZ54</accession>
<keyword evidence="3" id="KW-1185">Reference proteome</keyword>
<name>W1NZ54_AMBTC</name>
<dbReference type="eggNOG" id="ENOG502T0QP">
    <property type="taxonomic scope" value="Eukaryota"/>
</dbReference>
<dbReference type="Proteomes" id="UP000017836">
    <property type="component" value="Unassembled WGS sequence"/>
</dbReference>
<evidence type="ECO:0000313" key="2">
    <source>
        <dbReference type="EMBL" id="ERN00639.1"/>
    </source>
</evidence>
<gene>
    <name evidence="2" type="ORF">AMTR_s00091p00170630</name>
</gene>
<reference evidence="3" key="1">
    <citation type="journal article" date="2013" name="Science">
        <title>The Amborella genome and the evolution of flowering plants.</title>
        <authorList>
            <consortium name="Amborella Genome Project"/>
        </authorList>
    </citation>
    <scope>NUCLEOTIDE SEQUENCE [LARGE SCALE GENOMIC DNA]</scope>
</reference>
<organism evidence="2 3">
    <name type="scientific">Amborella trichopoda</name>
    <dbReference type="NCBI Taxonomy" id="13333"/>
    <lineage>
        <taxon>Eukaryota</taxon>
        <taxon>Viridiplantae</taxon>
        <taxon>Streptophyta</taxon>
        <taxon>Embryophyta</taxon>
        <taxon>Tracheophyta</taxon>
        <taxon>Spermatophyta</taxon>
        <taxon>Magnoliopsida</taxon>
        <taxon>Amborellales</taxon>
        <taxon>Amborellaceae</taxon>
        <taxon>Amborella</taxon>
    </lineage>
</organism>
<dbReference type="AlphaFoldDB" id="W1NZ54"/>
<evidence type="ECO:0000313" key="3">
    <source>
        <dbReference type="Proteomes" id="UP000017836"/>
    </source>
</evidence>
<dbReference type="Gramene" id="ERN00639">
    <property type="protein sequence ID" value="ERN00639"/>
    <property type="gene ID" value="AMTR_s00091p00170630"/>
</dbReference>
<dbReference type="HOGENOM" id="CLU_2029819_0_0_1"/>
<proteinExistence type="predicted"/>
<dbReference type="EMBL" id="KI394855">
    <property type="protein sequence ID" value="ERN00639.1"/>
    <property type="molecule type" value="Genomic_DNA"/>
</dbReference>
<feature type="compositionally biased region" description="Basic and acidic residues" evidence="1">
    <location>
        <begin position="58"/>
        <end position="70"/>
    </location>
</feature>